<evidence type="ECO:0000256" key="9">
    <source>
        <dbReference type="ARBA" id="ARBA00041175"/>
    </source>
</evidence>
<accession>A0A1V0UP60</accession>
<dbReference type="GO" id="GO:0016301">
    <property type="term" value="F:kinase activity"/>
    <property type="evidence" value="ECO:0007669"/>
    <property type="project" value="UniProtKB-KW"/>
</dbReference>
<evidence type="ECO:0000256" key="6">
    <source>
        <dbReference type="ARBA" id="ARBA00022683"/>
    </source>
</evidence>
<proteinExistence type="predicted"/>
<keyword evidence="7" id="KW-0418">Kinase</keyword>
<evidence type="ECO:0000256" key="10">
    <source>
        <dbReference type="ARBA" id="ARBA00042072"/>
    </source>
</evidence>
<keyword evidence="2" id="KW-0813">Transport</keyword>
<dbReference type="RefSeq" id="WP_083038300.1">
    <property type="nucleotide sequence ID" value="NZ_CP020557.1"/>
</dbReference>
<dbReference type="PANTHER" id="PTHR36203">
    <property type="entry name" value="ASCORBATE-SPECIFIC PTS SYSTEM EIIA COMPONENT"/>
    <property type="match status" value="1"/>
</dbReference>
<sequence length="240" mass="26757">MLLTAIELTVPIPIPVIRVSPLLSAEDQEKIAAFLGQPVISQDTGADTIQTVNRIMRVVDQHAVIQDRNRLLEELLLLFEGGNSHEDNVPALTELLPLRSICLAANPGSWEDAMRKGNALLRERGLTSMQYEEKLIEMVRTQKHHFIISEGVVFPHASMEDGVYQTGLSLITFKEPLPFGPSGHPVWLMITLAAADKQRHIKALSTLLDILNDPELVAKVKTVNQAELLWQWMKGKEGHP</sequence>
<dbReference type="EMBL" id="CP020557">
    <property type="protein sequence ID" value="ARF66762.1"/>
    <property type="molecule type" value="Genomic_DNA"/>
</dbReference>
<evidence type="ECO:0000256" key="8">
    <source>
        <dbReference type="ARBA" id="ARBA00037387"/>
    </source>
</evidence>
<dbReference type="PROSITE" id="PS51094">
    <property type="entry name" value="PTS_EIIA_TYPE_2"/>
    <property type="match status" value="1"/>
</dbReference>
<organism evidence="12 13">
    <name type="scientific">Paenibacillus larvae subsp. pulvifaciens</name>
    <dbReference type="NCBI Taxonomy" id="1477"/>
    <lineage>
        <taxon>Bacteria</taxon>
        <taxon>Bacillati</taxon>
        <taxon>Bacillota</taxon>
        <taxon>Bacilli</taxon>
        <taxon>Bacillales</taxon>
        <taxon>Paenibacillaceae</taxon>
        <taxon>Paenibacillus</taxon>
    </lineage>
</organism>
<gene>
    <name evidence="12" type="ORF">B7C51_01445</name>
</gene>
<comment type="function">
    <text evidence="8">The phosphoenolpyruvate-dependent sugar phosphotransferase system (sugar PTS), a major carbohydrate active transport system, catalyzes the phosphorylation of incoming sugar substrates concomitantly with their translocation across the cell membrane. The enzyme II UlaABC PTS system is involved in ascorbate transport.</text>
</comment>
<dbReference type="SUPFAM" id="SSF55804">
    <property type="entry name" value="Phoshotransferase/anion transport protein"/>
    <property type="match status" value="1"/>
</dbReference>
<feature type="domain" description="PTS EIIA type-2" evidence="11">
    <location>
        <begin position="94"/>
        <end position="236"/>
    </location>
</feature>
<reference evidence="12 13" key="1">
    <citation type="submission" date="2017-03" db="EMBL/GenBank/DDBJ databases">
        <title>Paenibacillus larvae genome sequencing.</title>
        <authorList>
            <person name="Dingman D.W."/>
        </authorList>
    </citation>
    <scope>NUCLEOTIDE SEQUENCE [LARGE SCALE GENOMIC DNA]</scope>
    <source>
        <strain evidence="12 13">SAG 10367</strain>
    </source>
</reference>
<dbReference type="GO" id="GO:0009401">
    <property type="term" value="P:phosphoenolpyruvate-dependent sugar phosphotransferase system"/>
    <property type="evidence" value="ECO:0007669"/>
    <property type="project" value="UniProtKB-KW"/>
</dbReference>
<comment type="subcellular location">
    <subcellularLocation>
        <location evidence="1">Cytoplasm</location>
    </subcellularLocation>
</comment>
<name>A0A1V0UP60_9BACL</name>
<evidence type="ECO:0000256" key="7">
    <source>
        <dbReference type="ARBA" id="ARBA00022777"/>
    </source>
</evidence>
<dbReference type="Gene3D" id="3.40.930.10">
    <property type="entry name" value="Mannitol-specific EII, Chain A"/>
    <property type="match status" value="1"/>
</dbReference>
<evidence type="ECO:0000256" key="5">
    <source>
        <dbReference type="ARBA" id="ARBA00022679"/>
    </source>
</evidence>
<evidence type="ECO:0000256" key="2">
    <source>
        <dbReference type="ARBA" id="ARBA00022448"/>
    </source>
</evidence>
<keyword evidence="5" id="KW-0808">Transferase</keyword>
<dbReference type="InterPro" id="IPR016152">
    <property type="entry name" value="PTrfase/Anion_transptr"/>
</dbReference>
<dbReference type="Pfam" id="PF00359">
    <property type="entry name" value="PTS_EIIA_2"/>
    <property type="match status" value="1"/>
</dbReference>
<evidence type="ECO:0000313" key="13">
    <source>
        <dbReference type="Proteomes" id="UP000192727"/>
    </source>
</evidence>
<dbReference type="GO" id="GO:0005737">
    <property type="term" value="C:cytoplasm"/>
    <property type="evidence" value="ECO:0007669"/>
    <property type="project" value="UniProtKB-SubCell"/>
</dbReference>
<protein>
    <recommendedName>
        <fullName evidence="9">Ascorbate-specific PTS system EIIA component</fullName>
    </recommendedName>
    <alternativeName>
        <fullName evidence="10">Ascorbate-specific phosphotransferase enzyme IIA component</fullName>
    </alternativeName>
</protein>
<keyword evidence="3" id="KW-0963">Cytoplasm</keyword>
<evidence type="ECO:0000259" key="11">
    <source>
        <dbReference type="PROSITE" id="PS51094"/>
    </source>
</evidence>
<evidence type="ECO:0000256" key="4">
    <source>
        <dbReference type="ARBA" id="ARBA00022553"/>
    </source>
</evidence>
<dbReference type="InterPro" id="IPR051351">
    <property type="entry name" value="Ascorbate-PTS_EIIA_comp"/>
</dbReference>
<evidence type="ECO:0000313" key="12">
    <source>
        <dbReference type="EMBL" id="ARF66762.1"/>
    </source>
</evidence>
<keyword evidence="6" id="KW-0598">Phosphotransferase system</keyword>
<evidence type="ECO:0000256" key="3">
    <source>
        <dbReference type="ARBA" id="ARBA00022490"/>
    </source>
</evidence>
<dbReference type="AlphaFoldDB" id="A0A1V0UP60"/>
<keyword evidence="4" id="KW-0597">Phosphoprotein</keyword>
<dbReference type="InterPro" id="IPR002178">
    <property type="entry name" value="PTS_EIIA_type-2_dom"/>
</dbReference>
<evidence type="ECO:0000256" key="1">
    <source>
        <dbReference type="ARBA" id="ARBA00004496"/>
    </source>
</evidence>
<dbReference type="PANTHER" id="PTHR36203:SF1">
    <property type="entry name" value="ASCORBATE-SPECIFIC PTS SYSTEM EIIA COMPONENT"/>
    <property type="match status" value="1"/>
</dbReference>
<dbReference type="Proteomes" id="UP000192727">
    <property type="component" value="Chromosome"/>
</dbReference>